<evidence type="ECO:0000256" key="1">
    <source>
        <dbReference type="SAM" id="SignalP"/>
    </source>
</evidence>
<evidence type="ECO:0000259" key="2">
    <source>
        <dbReference type="Pfam" id="PF12697"/>
    </source>
</evidence>
<comment type="caution">
    <text evidence="3">The sequence shown here is derived from an EMBL/GenBank/DDBJ whole genome shotgun (WGS) entry which is preliminary data.</text>
</comment>
<keyword evidence="1" id="KW-0732">Signal</keyword>
<dbReference type="SUPFAM" id="SSF53474">
    <property type="entry name" value="alpha/beta-Hydrolases"/>
    <property type="match status" value="1"/>
</dbReference>
<feature type="domain" description="AB hydrolase-1" evidence="2">
    <location>
        <begin position="107"/>
        <end position="368"/>
    </location>
</feature>
<organism evidence="3 4">
    <name type="scientific">Exophiala viscosa</name>
    <dbReference type="NCBI Taxonomy" id="2486360"/>
    <lineage>
        <taxon>Eukaryota</taxon>
        <taxon>Fungi</taxon>
        <taxon>Dikarya</taxon>
        <taxon>Ascomycota</taxon>
        <taxon>Pezizomycotina</taxon>
        <taxon>Eurotiomycetes</taxon>
        <taxon>Chaetothyriomycetidae</taxon>
        <taxon>Chaetothyriales</taxon>
        <taxon>Herpotrichiellaceae</taxon>
        <taxon>Exophiala</taxon>
    </lineage>
</organism>
<keyword evidence="4" id="KW-1185">Reference proteome</keyword>
<evidence type="ECO:0000313" key="3">
    <source>
        <dbReference type="EMBL" id="KAI1615411.1"/>
    </source>
</evidence>
<protein>
    <submittedName>
        <fullName evidence="3">Alpha/Beta hydrolase protein</fullName>
    </submittedName>
</protein>
<accession>A0AAN6IFB5</accession>
<name>A0AAN6IFB5_9EURO</name>
<reference evidence="3" key="1">
    <citation type="journal article" date="2022" name="bioRxiv">
        <title>Deciphering the potential niche of two novel black yeast fungi from a biological soil crust based on their genomes, phenotypes, and melanin regulation.</title>
        <authorList>
            <consortium name="DOE Joint Genome Institute"/>
            <person name="Carr E.C."/>
            <person name="Barton Q."/>
            <person name="Grambo S."/>
            <person name="Sullivan M."/>
            <person name="Renfro C.M."/>
            <person name="Kuo A."/>
            <person name="Pangilinan J."/>
            <person name="Lipzen A."/>
            <person name="Keymanesh K."/>
            <person name="Savage E."/>
            <person name="Barry K."/>
            <person name="Grigoriev I.V."/>
            <person name="Riekhof W.R."/>
            <person name="Harris S.S."/>
        </authorList>
    </citation>
    <scope>NUCLEOTIDE SEQUENCE</scope>
    <source>
        <strain evidence="3">JF 03-4F</strain>
    </source>
</reference>
<evidence type="ECO:0000313" key="4">
    <source>
        <dbReference type="Proteomes" id="UP001203852"/>
    </source>
</evidence>
<dbReference type="InterPro" id="IPR029058">
    <property type="entry name" value="AB_hydrolase_fold"/>
</dbReference>
<feature type="signal peptide" evidence="1">
    <location>
        <begin position="1"/>
        <end position="18"/>
    </location>
</feature>
<dbReference type="AlphaFoldDB" id="A0AAN6IFB5"/>
<dbReference type="Gene3D" id="3.40.50.1820">
    <property type="entry name" value="alpha/beta hydrolase"/>
    <property type="match status" value="1"/>
</dbReference>
<gene>
    <name evidence="3" type="ORF">EDD36DRAFT_188625</name>
</gene>
<dbReference type="EMBL" id="MU404352">
    <property type="protein sequence ID" value="KAI1615411.1"/>
    <property type="molecule type" value="Genomic_DNA"/>
</dbReference>
<dbReference type="GO" id="GO:0016787">
    <property type="term" value="F:hydrolase activity"/>
    <property type="evidence" value="ECO:0007669"/>
    <property type="project" value="UniProtKB-KW"/>
</dbReference>
<dbReference type="InterPro" id="IPR000073">
    <property type="entry name" value="AB_hydrolase_1"/>
</dbReference>
<sequence length="388" mass="41918">MPLFKSVLFTLLLAVAEAATIAKNAYNCTSFIVHVPVNNVTVVVPPIPPFTDQHTATWFANLITEDFTLPQDASGAPSLSTLTTTFNISAEYCTPAKPGPKASTLQILTHGLGFNRTYWDFYLPSAPNNAQYSYINTATGAGYSTLSWNRLGHPPTTVANPYTQIQAPVELAVLAGLTTLVRAGNVTQVPIPQKVIHVGHSWGSILSNALAATAPTLSDGVVLTGYSHQAIFNALFIASTGLRFINQNQPARFPNSTYSTGFLTWPDKYANQYSFLEYPYFDDNVLNYGESGKWPFTLGEFLSAALVPLQAPSFKGPVLYLAAEADLIFCASNCTTFFGPTSAEVTAFNGSSSVETYIQPNVGHGINLHYNATGAYNVVMNWASRHGF</sequence>
<dbReference type="Proteomes" id="UP001203852">
    <property type="component" value="Unassembled WGS sequence"/>
</dbReference>
<dbReference type="Pfam" id="PF12697">
    <property type="entry name" value="Abhydrolase_6"/>
    <property type="match status" value="1"/>
</dbReference>
<feature type="chain" id="PRO_5042976803" evidence="1">
    <location>
        <begin position="19"/>
        <end position="388"/>
    </location>
</feature>
<keyword evidence="3" id="KW-0378">Hydrolase</keyword>
<proteinExistence type="predicted"/>